<evidence type="ECO:0000313" key="2">
    <source>
        <dbReference type="EMBL" id="MDT0448106.1"/>
    </source>
</evidence>
<feature type="compositionally biased region" description="Low complexity" evidence="1">
    <location>
        <begin position="23"/>
        <end position="38"/>
    </location>
</feature>
<reference evidence="2" key="1">
    <citation type="submission" date="2024-05" db="EMBL/GenBank/DDBJ databases">
        <title>30 novel species of actinomycetes from the DSMZ collection.</title>
        <authorList>
            <person name="Nouioui I."/>
        </authorList>
    </citation>
    <scope>NUCLEOTIDE SEQUENCE</scope>
    <source>
        <strain evidence="2">DSM 40473</strain>
    </source>
</reference>
<evidence type="ECO:0000313" key="3">
    <source>
        <dbReference type="Proteomes" id="UP001180531"/>
    </source>
</evidence>
<evidence type="ECO:0008006" key="4">
    <source>
        <dbReference type="Google" id="ProtNLM"/>
    </source>
</evidence>
<proteinExistence type="predicted"/>
<organism evidence="2 3">
    <name type="scientific">Streptomyces hesseae</name>
    <dbReference type="NCBI Taxonomy" id="3075519"/>
    <lineage>
        <taxon>Bacteria</taxon>
        <taxon>Bacillati</taxon>
        <taxon>Actinomycetota</taxon>
        <taxon>Actinomycetes</taxon>
        <taxon>Kitasatosporales</taxon>
        <taxon>Streptomycetaceae</taxon>
        <taxon>Streptomyces</taxon>
    </lineage>
</organism>
<dbReference type="Proteomes" id="UP001180531">
    <property type="component" value="Unassembled WGS sequence"/>
</dbReference>
<evidence type="ECO:0000256" key="1">
    <source>
        <dbReference type="SAM" id="MobiDB-lite"/>
    </source>
</evidence>
<gene>
    <name evidence="2" type="ORF">RM609_03185</name>
</gene>
<dbReference type="RefSeq" id="WP_311607725.1">
    <property type="nucleotide sequence ID" value="NZ_JAVRFI010000002.1"/>
</dbReference>
<feature type="region of interest" description="Disordered" evidence="1">
    <location>
        <begin position="1"/>
        <end position="55"/>
    </location>
</feature>
<dbReference type="EMBL" id="JAVRFI010000002">
    <property type="protein sequence ID" value="MDT0448106.1"/>
    <property type="molecule type" value="Genomic_DNA"/>
</dbReference>
<keyword evidence="3" id="KW-1185">Reference proteome</keyword>
<protein>
    <recommendedName>
        <fullName evidence="4">Sigma-like protein</fullName>
    </recommendedName>
</protein>
<comment type="caution">
    <text evidence="2">The sequence shown here is derived from an EMBL/GenBank/DDBJ whole genome shotgun (WGS) entry which is preliminary data.</text>
</comment>
<accession>A0ABU2SGK0</accession>
<name>A0ABU2SGK0_9ACTN</name>
<sequence length="55" mass="5489">MDGDGTHTGSSRAIHFPGPGTTPPDSTAAVTTPTTPAPGQGVPDNQVAGFQDKLE</sequence>